<evidence type="ECO:0000313" key="4">
    <source>
        <dbReference type="Proteomes" id="UP000800097"/>
    </source>
</evidence>
<organism evidence="3 4">
    <name type="scientific">Westerdykella ornata</name>
    <dbReference type="NCBI Taxonomy" id="318751"/>
    <lineage>
        <taxon>Eukaryota</taxon>
        <taxon>Fungi</taxon>
        <taxon>Dikarya</taxon>
        <taxon>Ascomycota</taxon>
        <taxon>Pezizomycotina</taxon>
        <taxon>Dothideomycetes</taxon>
        <taxon>Pleosporomycetidae</taxon>
        <taxon>Pleosporales</taxon>
        <taxon>Sporormiaceae</taxon>
        <taxon>Westerdykella</taxon>
    </lineage>
</organism>
<dbReference type="PANTHER" id="PTHR37490">
    <property type="entry name" value="EXPRESSED PROTEIN"/>
    <property type="match status" value="1"/>
</dbReference>
<gene>
    <name evidence="3" type="ORF">EI97DRAFT_455142</name>
</gene>
<dbReference type="GeneID" id="54553791"/>
<proteinExistence type="predicted"/>
<evidence type="ECO:0000256" key="2">
    <source>
        <dbReference type="SAM" id="SignalP"/>
    </source>
</evidence>
<feature type="region of interest" description="Disordered" evidence="1">
    <location>
        <begin position="51"/>
        <end position="70"/>
    </location>
</feature>
<accession>A0A6A6JUH8</accession>
<dbReference type="PANTHER" id="PTHR37490:SF2">
    <property type="match status" value="1"/>
</dbReference>
<keyword evidence="2" id="KW-0732">Signal</keyword>
<protein>
    <recommendedName>
        <fullName evidence="5">DUF3431 domain-containing protein</fullName>
    </recommendedName>
</protein>
<dbReference type="OrthoDB" id="426718at2759"/>
<dbReference type="EMBL" id="ML986485">
    <property type="protein sequence ID" value="KAF2280232.1"/>
    <property type="molecule type" value="Genomic_DNA"/>
</dbReference>
<feature type="signal peptide" evidence="2">
    <location>
        <begin position="1"/>
        <end position="32"/>
    </location>
</feature>
<evidence type="ECO:0008006" key="5">
    <source>
        <dbReference type="Google" id="ProtNLM"/>
    </source>
</evidence>
<name>A0A6A6JUH8_WESOR</name>
<dbReference type="Pfam" id="PF11913">
    <property type="entry name" value="DUF3431"/>
    <property type="match status" value="1"/>
</dbReference>
<reference evidence="3" key="1">
    <citation type="journal article" date="2020" name="Stud. Mycol.">
        <title>101 Dothideomycetes genomes: a test case for predicting lifestyles and emergence of pathogens.</title>
        <authorList>
            <person name="Haridas S."/>
            <person name="Albert R."/>
            <person name="Binder M."/>
            <person name="Bloem J."/>
            <person name="Labutti K."/>
            <person name="Salamov A."/>
            <person name="Andreopoulos B."/>
            <person name="Baker S."/>
            <person name="Barry K."/>
            <person name="Bills G."/>
            <person name="Bluhm B."/>
            <person name="Cannon C."/>
            <person name="Castanera R."/>
            <person name="Culley D."/>
            <person name="Daum C."/>
            <person name="Ezra D."/>
            <person name="Gonzalez J."/>
            <person name="Henrissat B."/>
            <person name="Kuo A."/>
            <person name="Liang C."/>
            <person name="Lipzen A."/>
            <person name="Lutzoni F."/>
            <person name="Magnuson J."/>
            <person name="Mondo S."/>
            <person name="Nolan M."/>
            <person name="Ohm R."/>
            <person name="Pangilinan J."/>
            <person name="Park H.-J."/>
            <person name="Ramirez L."/>
            <person name="Alfaro M."/>
            <person name="Sun H."/>
            <person name="Tritt A."/>
            <person name="Yoshinaga Y."/>
            <person name="Zwiers L.-H."/>
            <person name="Turgeon B."/>
            <person name="Goodwin S."/>
            <person name="Spatafora J."/>
            <person name="Crous P."/>
            <person name="Grigoriev I."/>
        </authorList>
    </citation>
    <scope>NUCLEOTIDE SEQUENCE</scope>
    <source>
        <strain evidence="3">CBS 379.55</strain>
    </source>
</reference>
<dbReference type="Proteomes" id="UP000800097">
    <property type="component" value="Unassembled WGS sequence"/>
</dbReference>
<feature type="chain" id="PRO_5025518259" description="DUF3431 domain-containing protein" evidence="2">
    <location>
        <begin position="33"/>
        <end position="331"/>
    </location>
</feature>
<evidence type="ECO:0000313" key="3">
    <source>
        <dbReference type="EMBL" id="KAF2280232.1"/>
    </source>
</evidence>
<evidence type="ECO:0000256" key="1">
    <source>
        <dbReference type="SAM" id="MobiDB-lite"/>
    </source>
</evidence>
<dbReference type="InterPro" id="IPR021838">
    <property type="entry name" value="DUF3431"/>
</dbReference>
<dbReference type="RefSeq" id="XP_033657770.1">
    <property type="nucleotide sequence ID" value="XM_033800616.1"/>
</dbReference>
<sequence length="331" mass="37857">MRIGRQLHLLIIAVLLLSSFLFLRSSWSDVEAGNHSSPGWIYEAKEPDVADGAAQKTDLHNQPVLDHPTKSAEERLTSSYSVHPTETDVVNEAAPDVPVPDRVVVIGRLQSEDTSWVGEELRDWQHAIYIVDDTNSTHPHTTMNKGREAMPYLTYLLDHYHKLPSTIAFLHAHRAGYPLAWHNEGEDGYDAVEMLRTLNIDFVQRNGYANLRCIHIPGCPDEIQPFRNPREDHRSAEHAMPDAWAYMFNNTDVPEKIGTPCCAQFAVSRSQVLKRPLSDYQRYMDWLIQTPLTDDVSGRVFEYLWHIIFGRSPVYCPSHEQCYCDVYGRCP</sequence>
<dbReference type="AlphaFoldDB" id="A0A6A6JUH8"/>
<keyword evidence="4" id="KW-1185">Reference proteome</keyword>